<name>A0A513ZYK7_9CAUD</name>
<protein>
    <submittedName>
        <fullName evidence="1">Uncharacterized protein</fullName>
    </submittedName>
</protein>
<keyword evidence="2" id="KW-1185">Reference proteome</keyword>
<dbReference type="PROSITE" id="PS51257">
    <property type="entry name" value="PROKAR_LIPOPROTEIN"/>
    <property type="match status" value="1"/>
</dbReference>
<gene>
    <name evidence="1" type="ORF">PSKM_gp10</name>
</gene>
<sequence>MFVKNASSRMITIGSVSIACGAVAELEQDEKSHKGLAEMLKKAYLVKSDAKEYKAFVDPEGAKADAEAAAAEAAEKAKK</sequence>
<evidence type="ECO:0000313" key="1">
    <source>
        <dbReference type="EMBL" id="QDH45767.1"/>
    </source>
</evidence>
<dbReference type="EMBL" id="MK798144">
    <property type="protein sequence ID" value="QDH45767.1"/>
    <property type="molecule type" value="Genomic_DNA"/>
</dbReference>
<evidence type="ECO:0000313" key="2">
    <source>
        <dbReference type="Proteomes" id="UP000318728"/>
    </source>
</evidence>
<reference evidence="1 2" key="1">
    <citation type="submission" date="2019-04" db="EMBL/GenBank/DDBJ databases">
        <title>Complete genome sequence of Pantoea sp. infecting bacteriophage vB_PagM_PSKM.</title>
        <authorList>
            <person name="Truncaite L."/>
            <person name="Simoliuniene M."/>
            <person name="Zajanckauskaite A."/>
            <person name="Meskys R."/>
            <person name="Simoliunas E."/>
        </authorList>
    </citation>
    <scope>NUCLEOTIDE SEQUENCE [LARGE SCALE GENOMIC DNA]</scope>
    <source>
        <strain evidence="1">PSKM</strain>
    </source>
</reference>
<proteinExistence type="predicted"/>
<organism evidence="1 2">
    <name type="scientific">Pantoea phage vB_PagM_PSKM</name>
    <dbReference type="NCBI Taxonomy" id="2588094"/>
    <lineage>
        <taxon>Viruses</taxon>
        <taxon>Duplodnaviria</taxon>
        <taxon>Heunggongvirae</taxon>
        <taxon>Uroviricota</taxon>
        <taxon>Caudoviricetes</taxon>
        <taxon>Dibbivirus</taxon>
        <taxon>Dibbivirus PSKM</taxon>
    </lineage>
</organism>
<dbReference type="Proteomes" id="UP000318728">
    <property type="component" value="Segment"/>
</dbReference>
<accession>A0A513ZYK7</accession>